<proteinExistence type="predicted"/>
<dbReference type="GO" id="GO:0022857">
    <property type="term" value="F:transmembrane transporter activity"/>
    <property type="evidence" value="ECO:0007669"/>
    <property type="project" value="InterPro"/>
</dbReference>
<evidence type="ECO:0000256" key="3">
    <source>
        <dbReference type="ARBA" id="ARBA00022692"/>
    </source>
</evidence>
<dbReference type="PANTHER" id="PTHR23501">
    <property type="entry name" value="MAJOR FACILITATOR SUPERFAMILY"/>
    <property type="match status" value="1"/>
</dbReference>
<evidence type="ECO:0000256" key="5">
    <source>
        <dbReference type="ARBA" id="ARBA00023136"/>
    </source>
</evidence>
<evidence type="ECO:0000256" key="6">
    <source>
        <dbReference type="ARBA" id="ARBA00023180"/>
    </source>
</evidence>
<feature type="transmembrane region" description="Helical" evidence="7">
    <location>
        <begin position="254"/>
        <end position="274"/>
    </location>
</feature>
<comment type="subcellular location">
    <subcellularLocation>
        <location evidence="1">Membrane</location>
        <topology evidence="1">Multi-pass membrane protein</topology>
    </subcellularLocation>
</comment>
<dbReference type="SUPFAM" id="SSF103473">
    <property type="entry name" value="MFS general substrate transporter"/>
    <property type="match status" value="1"/>
</dbReference>
<dbReference type="InterPro" id="IPR020846">
    <property type="entry name" value="MFS_dom"/>
</dbReference>
<keyword evidence="10" id="KW-1185">Reference proteome</keyword>
<dbReference type="Proteomes" id="UP001369815">
    <property type="component" value="Unassembled WGS sequence"/>
</dbReference>
<dbReference type="Gene3D" id="1.20.1720.10">
    <property type="entry name" value="Multidrug resistance protein D"/>
    <property type="match status" value="1"/>
</dbReference>
<dbReference type="GO" id="GO:0005886">
    <property type="term" value="C:plasma membrane"/>
    <property type="evidence" value="ECO:0007669"/>
    <property type="project" value="TreeGrafter"/>
</dbReference>
<organism evidence="9 10">
    <name type="scientific">Daldinia eschscholtzii</name>
    <dbReference type="NCBI Taxonomy" id="292717"/>
    <lineage>
        <taxon>Eukaryota</taxon>
        <taxon>Fungi</taxon>
        <taxon>Dikarya</taxon>
        <taxon>Ascomycota</taxon>
        <taxon>Pezizomycotina</taxon>
        <taxon>Sordariomycetes</taxon>
        <taxon>Xylariomycetidae</taxon>
        <taxon>Xylariales</taxon>
        <taxon>Hypoxylaceae</taxon>
        <taxon>Daldinia</taxon>
    </lineage>
</organism>
<evidence type="ECO:0000256" key="4">
    <source>
        <dbReference type="ARBA" id="ARBA00022989"/>
    </source>
</evidence>
<evidence type="ECO:0000256" key="1">
    <source>
        <dbReference type="ARBA" id="ARBA00004141"/>
    </source>
</evidence>
<dbReference type="EMBL" id="JBANMG010000003">
    <property type="protein sequence ID" value="KAK6954941.1"/>
    <property type="molecule type" value="Genomic_DNA"/>
</dbReference>
<accession>A0AAX6MRZ3</accession>
<gene>
    <name evidence="9" type="ORF">Daesc_002570</name>
</gene>
<sequence>MEYASRLDESNGHPKEDTHVMFDEGAKRSFRFWAIMGSLTITGLMSSLEGTITTSALPIITQALGGGNLYIWVPNAFFLSFIATLPLYAQISDIFGRRWPFIMAVALFILGSGICGGSSTMGMLIIGRTIQGIGGGGIQLLTETIITDLVPLRERGLYIALTMVAATIGAAIAPFIGGLIADKSTWRWVFYLNLPIGGGINTLPIFAGIIPFAMLGGWILSKWGRYKPLHLVGWAIITIAYGLLSMLDENSSKAAWACFQLLLAAGSGLLAGILLPAMQAPLDEGIMALAIGVWAFGRGFGSVWGVTIPSAVFNNECRLHAEKTSTTRGSSNTFPAVVRMSMPQKPF</sequence>
<dbReference type="InterPro" id="IPR011701">
    <property type="entry name" value="MFS"/>
</dbReference>
<feature type="transmembrane region" description="Helical" evidence="7">
    <location>
        <begin position="286"/>
        <end position="313"/>
    </location>
</feature>
<protein>
    <recommendedName>
        <fullName evidence="8">Major facilitator superfamily (MFS) profile domain-containing protein</fullName>
    </recommendedName>
</protein>
<dbReference type="PROSITE" id="PS50850">
    <property type="entry name" value="MFS"/>
    <property type="match status" value="1"/>
</dbReference>
<feature type="domain" description="Major facilitator superfamily (MFS) profile" evidence="8">
    <location>
        <begin position="35"/>
        <end position="347"/>
    </location>
</feature>
<keyword evidence="3 7" id="KW-0812">Transmembrane</keyword>
<dbReference type="Pfam" id="PF07690">
    <property type="entry name" value="MFS_1"/>
    <property type="match status" value="1"/>
</dbReference>
<keyword evidence="5 7" id="KW-0472">Membrane</keyword>
<evidence type="ECO:0000256" key="2">
    <source>
        <dbReference type="ARBA" id="ARBA00022448"/>
    </source>
</evidence>
<dbReference type="PANTHER" id="PTHR23501:SF187">
    <property type="entry name" value="MAJOR FACILITATOR SUPERFAMILY (MFS) PROFILE DOMAIN-CONTAINING PROTEIN"/>
    <property type="match status" value="1"/>
</dbReference>
<keyword evidence="2" id="KW-0813">Transport</keyword>
<feature type="transmembrane region" description="Helical" evidence="7">
    <location>
        <begin position="157"/>
        <end position="181"/>
    </location>
</feature>
<comment type="caution">
    <text evidence="9">The sequence shown here is derived from an EMBL/GenBank/DDBJ whole genome shotgun (WGS) entry which is preliminary data.</text>
</comment>
<evidence type="ECO:0000313" key="10">
    <source>
        <dbReference type="Proteomes" id="UP001369815"/>
    </source>
</evidence>
<feature type="transmembrane region" description="Helical" evidence="7">
    <location>
        <begin position="231"/>
        <end position="247"/>
    </location>
</feature>
<feature type="transmembrane region" description="Helical" evidence="7">
    <location>
        <begin position="188"/>
        <end position="219"/>
    </location>
</feature>
<dbReference type="InterPro" id="IPR036259">
    <property type="entry name" value="MFS_trans_sf"/>
</dbReference>
<reference evidence="9 10" key="1">
    <citation type="journal article" date="2024" name="Front Chem Biol">
        <title>Unveiling the potential of Daldinia eschscholtzii MFLUCC 19-0629 through bioactivity and bioinformatics studies for enhanced sustainable agriculture production.</title>
        <authorList>
            <person name="Brooks S."/>
            <person name="Weaver J.A."/>
            <person name="Klomchit A."/>
            <person name="Alharthi S.A."/>
            <person name="Onlamun T."/>
            <person name="Nurani R."/>
            <person name="Vong T.K."/>
            <person name="Alberti F."/>
            <person name="Greco C."/>
        </authorList>
    </citation>
    <scope>NUCLEOTIDE SEQUENCE [LARGE SCALE GENOMIC DNA]</scope>
    <source>
        <strain evidence="9">MFLUCC 19-0629</strain>
    </source>
</reference>
<keyword evidence="4 7" id="KW-1133">Transmembrane helix</keyword>
<feature type="transmembrane region" description="Helical" evidence="7">
    <location>
        <begin position="30"/>
        <end position="49"/>
    </location>
</feature>
<evidence type="ECO:0000259" key="8">
    <source>
        <dbReference type="PROSITE" id="PS50850"/>
    </source>
</evidence>
<evidence type="ECO:0000256" key="7">
    <source>
        <dbReference type="SAM" id="Phobius"/>
    </source>
</evidence>
<feature type="transmembrane region" description="Helical" evidence="7">
    <location>
        <begin position="101"/>
        <end position="126"/>
    </location>
</feature>
<evidence type="ECO:0000313" key="9">
    <source>
        <dbReference type="EMBL" id="KAK6954941.1"/>
    </source>
</evidence>
<name>A0AAX6MRZ3_9PEZI</name>
<feature type="transmembrane region" description="Helical" evidence="7">
    <location>
        <begin position="69"/>
        <end position="89"/>
    </location>
</feature>
<keyword evidence="6" id="KW-0325">Glycoprotein</keyword>
<dbReference type="AlphaFoldDB" id="A0AAX6MRZ3"/>